<organism evidence="1 2">
    <name type="scientific">SAR92 clade bacterium</name>
    <dbReference type="NCBI Taxonomy" id="2315479"/>
    <lineage>
        <taxon>Bacteria</taxon>
        <taxon>Pseudomonadati</taxon>
        <taxon>Pseudomonadota</taxon>
        <taxon>Gammaproteobacteria</taxon>
        <taxon>Cellvibrionales</taxon>
        <taxon>Porticoccaceae</taxon>
        <taxon>SAR92 clade</taxon>
    </lineage>
</organism>
<dbReference type="AlphaFoldDB" id="A0A520MP53"/>
<proteinExistence type="predicted"/>
<evidence type="ECO:0000313" key="1">
    <source>
        <dbReference type="EMBL" id="RZO23002.1"/>
    </source>
</evidence>
<dbReference type="Gene3D" id="3.30.700.10">
    <property type="entry name" value="Glycoprotein, Type 4 Pilin"/>
    <property type="match status" value="1"/>
</dbReference>
<dbReference type="Proteomes" id="UP000315889">
    <property type="component" value="Unassembled WGS sequence"/>
</dbReference>
<dbReference type="SUPFAM" id="SSF54523">
    <property type="entry name" value="Pili subunits"/>
    <property type="match status" value="1"/>
</dbReference>
<reference evidence="1 2" key="1">
    <citation type="submission" date="2019-02" db="EMBL/GenBank/DDBJ databases">
        <title>Prokaryotic population dynamics and viral predation in marine succession experiment using metagenomics: the confinement effect.</title>
        <authorList>
            <person name="Haro-Moreno J.M."/>
            <person name="Rodriguez-Valera F."/>
            <person name="Lopez-Perez M."/>
        </authorList>
    </citation>
    <scope>NUCLEOTIDE SEQUENCE [LARGE SCALE GENOMIC DNA]</scope>
    <source>
        <strain evidence="1">MED-G170</strain>
    </source>
</reference>
<dbReference type="InterPro" id="IPR045584">
    <property type="entry name" value="Pilin-like"/>
</dbReference>
<sequence length="87" mass="8950">MKTSVDLCYQLNQSLPACNTWGDLDRNELSVVGGINVASAAIATTGAITVTGAATVDGATYVLNPVALNGSLVWTSSGTCLTTYNYC</sequence>
<comment type="caution">
    <text evidence="1">The sequence shown here is derived from an EMBL/GenBank/DDBJ whole genome shotgun (WGS) entry which is preliminary data.</text>
</comment>
<evidence type="ECO:0000313" key="2">
    <source>
        <dbReference type="Proteomes" id="UP000315889"/>
    </source>
</evidence>
<name>A0A520MP53_9GAMM</name>
<dbReference type="EMBL" id="SHBP01000001">
    <property type="protein sequence ID" value="RZO23002.1"/>
    <property type="molecule type" value="Genomic_DNA"/>
</dbReference>
<protein>
    <submittedName>
        <fullName evidence="1">Uncharacterized protein</fullName>
    </submittedName>
</protein>
<gene>
    <name evidence="1" type="ORF">EVB03_01165</name>
</gene>
<accession>A0A520MP53</accession>